<gene>
    <name evidence="1" type="ORF">THAOC_37841</name>
</gene>
<name>K0QYE6_THAOC</name>
<keyword evidence="2" id="KW-1185">Reference proteome</keyword>
<dbReference type="EMBL" id="AGNL01050755">
    <property type="protein sequence ID" value="EJK43690.1"/>
    <property type="molecule type" value="Genomic_DNA"/>
</dbReference>
<comment type="caution">
    <text evidence="1">The sequence shown here is derived from an EMBL/GenBank/DDBJ whole genome shotgun (WGS) entry which is preliminary data.</text>
</comment>
<reference evidence="1 2" key="1">
    <citation type="journal article" date="2012" name="Genome Biol.">
        <title>Genome and low-iron response of an oceanic diatom adapted to chronic iron limitation.</title>
        <authorList>
            <person name="Lommer M."/>
            <person name="Specht M."/>
            <person name="Roy A.S."/>
            <person name="Kraemer L."/>
            <person name="Andreson R."/>
            <person name="Gutowska M.A."/>
            <person name="Wolf J."/>
            <person name="Bergner S.V."/>
            <person name="Schilhabel M.B."/>
            <person name="Klostermeier U.C."/>
            <person name="Beiko R.G."/>
            <person name="Rosenstiel P."/>
            <person name="Hippler M."/>
            <person name="Laroche J."/>
        </authorList>
    </citation>
    <scope>NUCLEOTIDE SEQUENCE [LARGE SCALE GENOMIC DNA]</scope>
    <source>
        <strain evidence="1 2">CCMP1005</strain>
    </source>
</reference>
<evidence type="ECO:0000313" key="2">
    <source>
        <dbReference type="Proteomes" id="UP000266841"/>
    </source>
</evidence>
<evidence type="ECO:0000313" key="1">
    <source>
        <dbReference type="EMBL" id="EJK43690.1"/>
    </source>
</evidence>
<accession>K0QYE6</accession>
<dbReference type="AlphaFoldDB" id="K0QYE6"/>
<organism evidence="1 2">
    <name type="scientific">Thalassiosira oceanica</name>
    <name type="common">Marine diatom</name>
    <dbReference type="NCBI Taxonomy" id="159749"/>
    <lineage>
        <taxon>Eukaryota</taxon>
        <taxon>Sar</taxon>
        <taxon>Stramenopiles</taxon>
        <taxon>Ochrophyta</taxon>
        <taxon>Bacillariophyta</taxon>
        <taxon>Coscinodiscophyceae</taxon>
        <taxon>Thalassiosirophycidae</taxon>
        <taxon>Thalassiosirales</taxon>
        <taxon>Thalassiosiraceae</taxon>
        <taxon>Thalassiosira</taxon>
    </lineage>
</organism>
<sequence length="77" mass="8739">MLSSTQLTKMRSIVLSRRRDFTNMVAREGPITFNVEGGILPRGILLAYVLMYLHHYRPAKDTLAAKDRSLLPCYIAS</sequence>
<protein>
    <submittedName>
        <fullName evidence="1">Uncharacterized protein</fullName>
    </submittedName>
</protein>
<dbReference type="Proteomes" id="UP000266841">
    <property type="component" value="Unassembled WGS sequence"/>
</dbReference>
<proteinExistence type="predicted"/>